<evidence type="ECO:0000313" key="2">
    <source>
        <dbReference type="Proteomes" id="UP000324629"/>
    </source>
</evidence>
<dbReference type="Proteomes" id="UP000324629">
    <property type="component" value="Unassembled WGS sequence"/>
</dbReference>
<keyword evidence="2" id="KW-1185">Reference proteome</keyword>
<protein>
    <recommendedName>
        <fullName evidence="3">Reverse transcriptase RNase H-like domain-containing protein</fullName>
    </recommendedName>
</protein>
<evidence type="ECO:0000313" key="1">
    <source>
        <dbReference type="EMBL" id="KAA3671441.1"/>
    </source>
</evidence>
<dbReference type="AlphaFoldDB" id="A0A5J4N7B4"/>
<sequence>RFFPCKLSSVESRHSTFGRELHAIRFLEGRRFSVTTDHKPLTEALKPKPGRYSYREVTYVDHISESMNNNQYIPGARSMIAEVVS</sequence>
<comment type="caution">
    <text evidence="1">The sequence shown here is derived from an EMBL/GenBank/DDBJ whole genome shotgun (WGS) entry which is preliminary data.</text>
</comment>
<accession>A0A5J4N7B4</accession>
<organism evidence="1 2">
    <name type="scientific">Paragonimus westermani</name>
    <dbReference type="NCBI Taxonomy" id="34504"/>
    <lineage>
        <taxon>Eukaryota</taxon>
        <taxon>Metazoa</taxon>
        <taxon>Spiralia</taxon>
        <taxon>Lophotrochozoa</taxon>
        <taxon>Platyhelminthes</taxon>
        <taxon>Trematoda</taxon>
        <taxon>Digenea</taxon>
        <taxon>Plagiorchiida</taxon>
        <taxon>Troglotremata</taxon>
        <taxon>Troglotrematidae</taxon>
        <taxon>Paragonimus</taxon>
    </lineage>
</organism>
<evidence type="ECO:0008006" key="3">
    <source>
        <dbReference type="Google" id="ProtNLM"/>
    </source>
</evidence>
<dbReference type="EMBL" id="QNGE01006451">
    <property type="protein sequence ID" value="KAA3671441.1"/>
    <property type="molecule type" value="Genomic_DNA"/>
</dbReference>
<gene>
    <name evidence="1" type="ORF">DEA37_0013863</name>
</gene>
<proteinExistence type="predicted"/>
<name>A0A5J4N7B4_9TREM</name>
<reference evidence="1 2" key="1">
    <citation type="journal article" date="2019" name="Gigascience">
        <title>Whole-genome sequence of the oriental lung fluke Paragonimus westermani.</title>
        <authorList>
            <person name="Oey H."/>
            <person name="Zakrzewski M."/>
            <person name="Narain K."/>
            <person name="Devi K.R."/>
            <person name="Agatsuma T."/>
            <person name="Nawaratna S."/>
            <person name="Gobert G.N."/>
            <person name="Jones M.K."/>
            <person name="Ragan M.A."/>
            <person name="McManus D.P."/>
            <person name="Krause L."/>
        </authorList>
    </citation>
    <scope>NUCLEOTIDE SEQUENCE [LARGE SCALE GENOMIC DNA]</scope>
    <source>
        <strain evidence="1 2">IND2009</strain>
    </source>
</reference>
<feature type="non-terminal residue" evidence="1">
    <location>
        <position position="1"/>
    </location>
</feature>